<protein>
    <recommendedName>
        <fullName evidence="5">ribonuclease Z</fullName>
        <ecNumber evidence="5">3.1.26.11</ecNumber>
    </recommendedName>
</protein>
<keyword evidence="11" id="KW-0862">Zinc</keyword>
<comment type="similarity">
    <text evidence="3">Belongs to the RNase Z family.</text>
</comment>
<dbReference type="InterPro" id="IPR047151">
    <property type="entry name" value="RNZ2-like"/>
</dbReference>
<dbReference type="PANTHER" id="PTHR12553">
    <property type="entry name" value="ZINC PHOSPHODIESTERASE ELAC PROTEIN 2"/>
    <property type="match status" value="1"/>
</dbReference>
<evidence type="ECO:0000256" key="6">
    <source>
        <dbReference type="ARBA" id="ARBA00022694"/>
    </source>
</evidence>
<proteinExistence type="inferred from homology"/>
<reference evidence="15" key="2">
    <citation type="submission" date="2025-08" db="UniProtKB">
        <authorList>
            <consortium name="RefSeq"/>
        </authorList>
    </citation>
    <scope>IDENTIFICATION</scope>
    <source>
        <tissue evidence="15">Leaves</tissue>
    </source>
</reference>
<evidence type="ECO:0000256" key="5">
    <source>
        <dbReference type="ARBA" id="ARBA00012477"/>
    </source>
</evidence>
<dbReference type="GO" id="GO:0046872">
    <property type="term" value="F:metal ion binding"/>
    <property type="evidence" value="ECO:0007669"/>
    <property type="project" value="UniProtKB-KW"/>
</dbReference>
<dbReference type="CDD" id="cd07718">
    <property type="entry name" value="RNaseZ_ELAC1_ELAC2-C-term-like_MBL-fold"/>
    <property type="match status" value="1"/>
</dbReference>
<keyword evidence="9" id="KW-0255">Endonuclease</keyword>
<evidence type="ECO:0000256" key="2">
    <source>
        <dbReference type="ARBA" id="ARBA00001947"/>
    </source>
</evidence>
<evidence type="ECO:0000256" key="4">
    <source>
        <dbReference type="ARBA" id="ARBA00011738"/>
    </source>
</evidence>
<feature type="compositionally biased region" description="Low complexity" evidence="12">
    <location>
        <begin position="73"/>
        <end position="83"/>
    </location>
</feature>
<dbReference type="HAMAP" id="MF_01818">
    <property type="entry name" value="RNase_Z_BN"/>
    <property type="match status" value="1"/>
</dbReference>
<reference evidence="14" key="1">
    <citation type="journal article" date="2025" name="Foods">
        <title>Unveiling the Microbial Signatures of Arabica Coffee Cherries: Insights into Ripeness Specific Diversity, Functional Traits, and Implications for Quality and Safety.</title>
        <authorList>
            <consortium name="RefSeq"/>
            <person name="Tenea G.N."/>
            <person name="Cifuentes V."/>
            <person name="Reyes P."/>
            <person name="Cevallos-Vallejos M."/>
        </authorList>
    </citation>
    <scope>NUCLEOTIDE SEQUENCE [LARGE SCALE GENOMIC DNA]</scope>
</reference>
<keyword evidence="8" id="KW-0479">Metal-binding</keyword>
<keyword evidence="7" id="KW-0540">Nuclease</keyword>
<keyword evidence="10" id="KW-0378">Hydrolase</keyword>
<dbReference type="AlphaFoldDB" id="A0A6P6XG50"/>
<dbReference type="GeneID" id="113741628"/>
<dbReference type="Pfam" id="PF13691">
    <property type="entry name" value="Lactamase_B_4"/>
    <property type="match status" value="1"/>
</dbReference>
<dbReference type="InterPro" id="IPR013471">
    <property type="entry name" value="RNase_Z/BN"/>
</dbReference>
<keyword evidence="14" id="KW-1185">Reference proteome</keyword>
<evidence type="ECO:0000313" key="15">
    <source>
        <dbReference type="RefSeq" id="XP_027125007.2"/>
    </source>
</evidence>
<sequence length="1017" mass="112465">MPPHLTNLRLLFSSANHHITTLPASSNLLSSSFPLFSQPKIQSLQLPRRIFPNTLRFFTTFSSYSRKPRRSSNRNSSSSPFSSTKQHRNSSTSNTRGRDNNFNNQKGGLSMELEKEAGSADNALESTFVYNKKRADGSEKKDLPRKTLELKVRKLNPINTICYVQILGTGMDTHDTSPSVLLFFDKQRFIFNAGEGLQRFCTEHKIKLSKIDHIFLSRVCSETAGGLPGLLLTLAGISEEGMSVNVWGPSDLKLLVDAMRAFIPNAAMVHTRSFGPASDSSALVTPAKDVFSDPVVLIDDEVVKLSAIILRPSQAAEGSSTKKPGSQEADEHLVEQLSSSISKPRAEPSTKPGDLSVIYICELPEIKGKFDPKKAAALGLRPGPKYRELQLGNSVKSDRQDIMVHPSDVLGPSIPGPIVLLVDCPTLSHFKDVSSVQSLSSYYAGISGNSSSRTVNCVIHLSPSHVTNTIEYQKWMSRFPEAQHIMAGHEMRNIEVPIIKSSARIAAQLNYLCPQFFPAPGIWSLQHLKDIASDLRASSEGPFSDLCESIPAQNLLKFHLRPITQLGLDRSGIPDSASQSEIVDELVSRIPEITEASKQVSQLWLQNGKNERMSEQAKELPTEEPWLHNNELPACLEGVTREDLEIVLLGTGSSQPSKYRNVSSILLNLFSKGSILFDCGEGTLGQLKRRFGVDRADEIIRDLRCIWISHIHGDHHTGLARILALRRDLLKGVPHEPLMVVGPWRLKRFLDAYQRLEDLDMQFLDCKHTSESSLAALDSNEVDLAPKAAINCEDIKDADRIRSQDQKIDSTLFAKGSRMQSYFKRPGSPAENAMVYPLLKKLMKVLREGGLQALISFPVIHCPQAYGVMLKAADRTNGAGKTIPGWKIVYSGDTRPCPELVKASKSATILVHEATFEDGLIEEAIARNHSTTKEAVEVGASAGAYRVILTHFSQRYPKIPVFDESHLHNTCIAFDMMSVNLADLPLLPRILPYIKLLFRDEMAVDESDDMNDIAAVA</sequence>
<feature type="compositionally biased region" description="Polar residues" evidence="12">
    <location>
        <begin position="89"/>
        <end position="107"/>
    </location>
</feature>
<evidence type="ECO:0000256" key="3">
    <source>
        <dbReference type="ARBA" id="ARBA00007823"/>
    </source>
</evidence>
<dbReference type="InterPro" id="IPR036866">
    <property type="entry name" value="RibonucZ/Hydroxyglut_hydro"/>
</dbReference>
<organism evidence="14 15">
    <name type="scientific">Coffea arabica</name>
    <name type="common">Arabian coffee</name>
    <dbReference type="NCBI Taxonomy" id="13443"/>
    <lineage>
        <taxon>Eukaryota</taxon>
        <taxon>Viridiplantae</taxon>
        <taxon>Streptophyta</taxon>
        <taxon>Embryophyta</taxon>
        <taxon>Tracheophyta</taxon>
        <taxon>Spermatophyta</taxon>
        <taxon>Magnoliopsida</taxon>
        <taxon>eudicotyledons</taxon>
        <taxon>Gunneridae</taxon>
        <taxon>Pentapetalae</taxon>
        <taxon>asterids</taxon>
        <taxon>lamiids</taxon>
        <taxon>Gentianales</taxon>
        <taxon>Rubiaceae</taxon>
        <taxon>Ixoroideae</taxon>
        <taxon>Gardenieae complex</taxon>
        <taxon>Bertiereae - Coffeeae clade</taxon>
        <taxon>Coffeeae</taxon>
        <taxon>Coffea</taxon>
    </lineage>
</organism>
<evidence type="ECO:0000313" key="14">
    <source>
        <dbReference type="Proteomes" id="UP001652660"/>
    </source>
</evidence>
<gene>
    <name evidence="15" type="primary">LOC113741628</name>
</gene>
<feature type="region of interest" description="Disordered" evidence="12">
    <location>
        <begin position="65"/>
        <end position="107"/>
    </location>
</feature>
<feature type="domain" description="tRNase Z endonuclease" evidence="13">
    <location>
        <begin position="170"/>
        <end position="226"/>
    </location>
</feature>
<dbReference type="OrthoDB" id="527344at2759"/>
<dbReference type="Pfam" id="PF23023">
    <property type="entry name" value="Anti-Pycsar_Apyc1"/>
    <property type="match status" value="1"/>
</dbReference>
<dbReference type="PANTHER" id="PTHR12553:SF49">
    <property type="entry name" value="ZINC PHOSPHODIESTERASE ELAC PROTEIN 2"/>
    <property type="match status" value="1"/>
</dbReference>
<evidence type="ECO:0000256" key="7">
    <source>
        <dbReference type="ARBA" id="ARBA00022722"/>
    </source>
</evidence>
<feature type="region of interest" description="Disordered" evidence="12">
    <location>
        <begin position="316"/>
        <end position="351"/>
    </location>
</feature>
<comment type="subunit">
    <text evidence="4">Homodimer.</text>
</comment>
<comment type="catalytic activity">
    <reaction evidence="1">
        <text>Endonucleolytic cleavage of RNA, removing extra 3' nucleotides from tRNA precursor, generating 3' termini of tRNAs. A 3'-hydroxy group is left at the tRNA terminus and a 5'-phosphoryl group is left at the trailer molecule.</text>
        <dbReference type="EC" id="3.1.26.11"/>
    </reaction>
</comment>
<dbReference type="InterPro" id="IPR027794">
    <property type="entry name" value="tRNase_Z_dom"/>
</dbReference>
<dbReference type="SUPFAM" id="SSF56281">
    <property type="entry name" value="Metallo-hydrolase/oxidoreductase"/>
    <property type="match status" value="2"/>
</dbReference>
<comment type="cofactor">
    <cofactor evidence="2">
        <name>Zn(2+)</name>
        <dbReference type="ChEBI" id="CHEBI:29105"/>
    </cofactor>
</comment>
<name>A0A6P6XG50_COFAR</name>
<accession>A0A6P6XG50</accession>
<evidence type="ECO:0000256" key="11">
    <source>
        <dbReference type="ARBA" id="ARBA00022833"/>
    </source>
</evidence>
<evidence type="ECO:0000256" key="9">
    <source>
        <dbReference type="ARBA" id="ARBA00022759"/>
    </source>
</evidence>
<dbReference type="Proteomes" id="UP001652660">
    <property type="component" value="Chromosome 4e"/>
</dbReference>
<keyword evidence="6" id="KW-0819">tRNA processing</keyword>
<evidence type="ECO:0000259" key="13">
    <source>
        <dbReference type="Pfam" id="PF13691"/>
    </source>
</evidence>
<evidence type="ECO:0000256" key="1">
    <source>
        <dbReference type="ARBA" id="ARBA00000402"/>
    </source>
</evidence>
<evidence type="ECO:0000256" key="10">
    <source>
        <dbReference type="ARBA" id="ARBA00022801"/>
    </source>
</evidence>
<dbReference type="RefSeq" id="XP_027125007.2">
    <property type="nucleotide sequence ID" value="XM_027269206.2"/>
</dbReference>
<dbReference type="GO" id="GO:0005739">
    <property type="term" value="C:mitochondrion"/>
    <property type="evidence" value="ECO:0007669"/>
    <property type="project" value="TreeGrafter"/>
</dbReference>
<dbReference type="GO" id="GO:0042781">
    <property type="term" value="F:3'-tRNA processing endoribonuclease activity"/>
    <property type="evidence" value="ECO:0007669"/>
    <property type="project" value="UniProtKB-EC"/>
</dbReference>
<evidence type="ECO:0000256" key="8">
    <source>
        <dbReference type="ARBA" id="ARBA00022723"/>
    </source>
</evidence>
<dbReference type="Gene3D" id="3.60.15.10">
    <property type="entry name" value="Ribonuclease Z/Hydroxyacylglutathione hydrolase-like"/>
    <property type="match status" value="2"/>
</dbReference>
<dbReference type="EC" id="3.1.26.11" evidence="5"/>
<dbReference type="GO" id="GO:1990180">
    <property type="term" value="P:mitochondrial tRNA 3'-end processing"/>
    <property type="evidence" value="ECO:0007669"/>
    <property type="project" value="TreeGrafter"/>
</dbReference>
<evidence type="ECO:0000256" key="12">
    <source>
        <dbReference type="SAM" id="MobiDB-lite"/>
    </source>
</evidence>